<keyword evidence="4 5" id="KW-0472">Membrane</keyword>
<name>A0A448Z464_9STRA</name>
<feature type="transmembrane region" description="Helical" evidence="5">
    <location>
        <begin position="495"/>
        <end position="524"/>
    </location>
</feature>
<feature type="transmembrane region" description="Helical" evidence="5">
    <location>
        <begin position="417"/>
        <end position="437"/>
    </location>
</feature>
<evidence type="ECO:0000313" key="7">
    <source>
        <dbReference type="Proteomes" id="UP000291116"/>
    </source>
</evidence>
<dbReference type="Gene3D" id="1.20.1540.10">
    <property type="entry name" value="Rhomboid-like"/>
    <property type="match status" value="1"/>
</dbReference>
<feature type="transmembrane region" description="Helical" evidence="5">
    <location>
        <begin position="536"/>
        <end position="557"/>
    </location>
</feature>
<gene>
    <name evidence="6" type="ORF">PSNMU_V1.4_AUG-EV-PASAV3_0035960</name>
</gene>
<organism evidence="6 7">
    <name type="scientific">Pseudo-nitzschia multistriata</name>
    <dbReference type="NCBI Taxonomy" id="183589"/>
    <lineage>
        <taxon>Eukaryota</taxon>
        <taxon>Sar</taxon>
        <taxon>Stramenopiles</taxon>
        <taxon>Ochrophyta</taxon>
        <taxon>Bacillariophyta</taxon>
        <taxon>Bacillariophyceae</taxon>
        <taxon>Bacillariophycidae</taxon>
        <taxon>Bacillariales</taxon>
        <taxon>Bacillariaceae</taxon>
        <taxon>Pseudo-nitzschia</taxon>
    </lineage>
</organism>
<feature type="transmembrane region" description="Helical" evidence="5">
    <location>
        <begin position="630"/>
        <end position="649"/>
    </location>
</feature>
<evidence type="ECO:0000256" key="4">
    <source>
        <dbReference type="ARBA" id="ARBA00023136"/>
    </source>
</evidence>
<keyword evidence="3 5" id="KW-1133">Transmembrane helix</keyword>
<evidence type="ECO:0000313" key="6">
    <source>
        <dbReference type="EMBL" id="VEU36812.1"/>
    </source>
</evidence>
<evidence type="ECO:0000256" key="3">
    <source>
        <dbReference type="ARBA" id="ARBA00022989"/>
    </source>
</evidence>
<keyword evidence="2 5" id="KW-0812">Transmembrane</keyword>
<dbReference type="SUPFAM" id="SSF144091">
    <property type="entry name" value="Rhomboid-like"/>
    <property type="match status" value="1"/>
</dbReference>
<dbReference type="Proteomes" id="UP000291116">
    <property type="component" value="Unassembled WGS sequence"/>
</dbReference>
<dbReference type="PANTHER" id="PTHR21562:SF83">
    <property type="entry name" value="PECTIN ACETYLESTERASE 4"/>
    <property type="match status" value="1"/>
</dbReference>
<protein>
    <submittedName>
        <fullName evidence="6">Uncharacterized protein</fullName>
    </submittedName>
</protein>
<feature type="transmembrane region" description="Helical" evidence="5">
    <location>
        <begin position="661"/>
        <end position="692"/>
    </location>
</feature>
<dbReference type="EMBL" id="CAACVS010000103">
    <property type="protein sequence ID" value="VEU36812.1"/>
    <property type="molecule type" value="Genomic_DNA"/>
</dbReference>
<proteinExistence type="predicted"/>
<feature type="transmembrane region" description="Helical" evidence="5">
    <location>
        <begin position="603"/>
        <end position="623"/>
    </location>
</feature>
<dbReference type="InterPro" id="IPR035952">
    <property type="entry name" value="Rhomboid-like_sf"/>
</dbReference>
<evidence type="ECO:0000256" key="1">
    <source>
        <dbReference type="ARBA" id="ARBA00004141"/>
    </source>
</evidence>
<reference evidence="6 7" key="1">
    <citation type="submission" date="2019-01" db="EMBL/GenBank/DDBJ databases">
        <authorList>
            <person name="Ferrante I. M."/>
        </authorList>
    </citation>
    <scope>NUCLEOTIDE SEQUENCE [LARGE SCALE GENOMIC DNA]</scope>
    <source>
        <strain evidence="6 7">B856</strain>
    </source>
</reference>
<feature type="transmembrane region" description="Helical" evidence="5">
    <location>
        <begin position="569"/>
        <end position="588"/>
    </location>
</feature>
<dbReference type="AlphaFoldDB" id="A0A448Z464"/>
<keyword evidence="7" id="KW-1185">Reference proteome</keyword>
<evidence type="ECO:0000256" key="2">
    <source>
        <dbReference type="ARBA" id="ARBA00022692"/>
    </source>
</evidence>
<evidence type="ECO:0000256" key="5">
    <source>
        <dbReference type="SAM" id="Phobius"/>
    </source>
</evidence>
<dbReference type="PANTHER" id="PTHR21562">
    <property type="entry name" value="NOTUM-RELATED"/>
    <property type="match status" value="1"/>
</dbReference>
<dbReference type="GO" id="GO:0016020">
    <property type="term" value="C:membrane"/>
    <property type="evidence" value="ECO:0007669"/>
    <property type="project" value="UniProtKB-SubCell"/>
</dbReference>
<feature type="transmembrane region" description="Helical" evidence="5">
    <location>
        <begin position="790"/>
        <end position="812"/>
    </location>
</feature>
<dbReference type="InterPro" id="IPR004963">
    <property type="entry name" value="PAE/NOTUM"/>
</dbReference>
<dbReference type="GO" id="GO:0016787">
    <property type="term" value="F:hydrolase activity"/>
    <property type="evidence" value="ECO:0007669"/>
    <property type="project" value="InterPro"/>
</dbReference>
<comment type="subcellular location">
    <subcellularLocation>
        <location evidence="1">Membrane</location>
        <topology evidence="1">Multi-pass membrane protein</topology>
    </subcellularLocation>
</comment>
<sequence length="963" mass="108235">MSSSSWLYPDDESHIVSAGKPLHMLNPNQFYKICPKSVFDDEGDGSTSSDDPICGDGSPFCFYFSKPSQKSANKDRLLIELMGGGACWDSDTCKMQQEMLYLDEQFDNVLGRSCKEVQYGMQQDRTEANMLCSNQFDDRVNFAQYNTIIVPYCTQDVHLGSKTLVYTEDTDDDDGNNGESQTVHHKGANNLRFVTNWVFKNFPGLRYAAVTGCSAGGTAVPVVEAILHRHYNHFGNRATQVSSIADSPVYLTPSYFLKNALSNWDPQPILSSIGVPYGKYRSSEDYPTLVWDYILRKGSNRNRWGFVSHTEDPVSLTYYQYMSGNGDGDDDNKNYDDDAYHYDDDLNEKNSGNQWYDELSESVAYIKKKHRNVKSYWMDSEGHCSFGLYYALQDQDFPEFAASIVREDPLVLSARPAARSFFLAATTGSCLLAYLVFHRIRRQSSLQPSEDEDGETDGFSAMDKDGIWIQTPPSAMSDDNESIRTKKYRTVRRRLSALLVALEDYPVTSGYTLCITVYLLAMLIKEGFAHPINNPSLGPSAVGLSIFGINNPSLIVYYHQWFRLFTSNFLVSGLLTFGLAMFYLWFRIRKLEQRMISDFKSPWLFVTVIIILATIINAAYCLVPPRRGASTAAIPLLIGLQTFHLTFYWNSFVRPYLSIGAVLFDFIVVVTLFPFNSWVMIVAAVVTGWILAKMARTFDIWLPGPMMNVLKQSGINMEMGSTVKSAREAGNHQISFGTALNFPSAAASESEYSNFDGHVNNSSRYETVDEQRSTCPDHNRSRRWKFVRRTVVCSLLALFVLILVPLFVTLVAKPNALYAEPFYTGCKSFYTSDIDELAASFSLSGSDDDNNQNEEGGRRSLVIATAKETSQFFVRWLAGEGDENKDGDGYGCAEFCVPHLVVPIFQTVLRKKKIPIAKGRCLDNGYSNHIIDKTFSALSYSLDVELYGASGGYDDDSDNDDMM</sequence>
<dbReference type="OrthoDB" id="2015280at2759"/>
<dbReference type="Pfam" id="PF03283">
    <property type="entry name" value="PAE"/>
    <property type="match status" value="1"/>
</dbReference>
<accession>A0A448Z464</accession>